<protein>
    <submittedName>
        <fullName evidence="2">Uncharacterized protein</fullName>
    </submittedName>
</protein>
<dbReference type="EMBL" id="AP017928">
    <property type="protein sequence ID" value="BBA36336.1"/>
    <property type="molecule type" value="Genomic_DNA"/>
</dbReference>
<dbReference type="RefSeq" id="WP_119631527.1">
    <property type="nucleotide sequence ID" value="NZ_AP017928.1"/>
</dbReference>
<sequence>MKTTFTRGGLTLFALLSTALAHAESDFYAMDALFHQGVVASTDRLGDIALDRIEGGLDTGDMEALTQVYLVQAAALQTAANTTAANGSISQNQLDSTMSLTQVCESTCMQSARVTTLSHN</sequence>
<dbReference type="OrthoDB" id="5577034at2"/>
<proteinExistence type="predicted"/>
<gene>
    <name evidence="2" type="ORF">sS8_4406</name>
</gene>
<dbReference type="AlphaFoldDB" id="A0A250KXT4"/>
<reference evidence="2 3" key="1">
    <citation type="submission" date="2016-12" db="EMBL/GenBank/DDBJ databases">
        <title>Genome sequencing of Methylocaldum marinum.</title>
        <authorList>
            <person name="Takeuchi M."/>
            <person name="Kamagata Y."/>
            <person name="Hiraoka S."/>
            <person name="Oshima K."/>
            <person name="Hattori M."/>
            <person name="Iwasaki W."/>
        </authorList>
    </citation>
    <scope>NUCLEOTIDE SEQUENCE [LARGE SCALE GENOMIC DNA]</scope>
    <source>
        <strain evidence="2 3">S8</strain>
    </source>
</reference>
<evidence type="ECO:0000313" key="3">
    <source>
        <dbReference type="Proteomes" id="UP000266313"/>
    </source>
</evidence>
<organism evidence="2 3">
    <name type="scientific">Methylocaldum marinum</name>
    <dbReference type="NCBI Taxonomy" id="1432792"/>
    <lineage>
        <taxon>Bacteria</taxon>
        <taxon>Pseudomonadati</taxon>
        <taxon>Pseudomonadota</taxon>
        <taxon>Gammaproteobacteria</taxon>
        <taxon>Methylococcales</taxon>
        <taxon>Methylococcaceae</taxon>
        <taxon>Methylocaldum</taxon>
    </lineage>
</organism>
<feature type="signal peptide" evidence="1">
    <location>
        <begin position="1"/>
        <end position="23"/>
    </location>
</feature>
<accession>A0A250KXT4</accession>
<name>A0A250KXT4_9GAMM</name>
<keyword evidence="3" id="KW-1185">Reference proteome</keyword>
<dbReference type="Proteomes" id="UP000266313">
    <property type="component" value="Chromosome"/>
</dbReference>
<feature type="chain" id="PRO_5012242100" evidence="1">
    <location>
        <begin position="24"/>
        <end position="120"/>
    </location>
</feature>
<evidence type="ECO:0000256" key="1">
    <source>
        <dbReference type="SAM" id="SignalP"/>
    </source>
</evidence>
<keyword evidence="1" id="KW-0732">Signal</keyword>
<dbReference type="KEGG" id="mmai:sS8_4406"/>
<evidence type="ECO:0000313" key="2">
    <source>
        <dbReference type="EMBL" id="BBA36336.1"/>
    </source>
</evidence>